<gene>
    <name evidence="6" type="ORF">B0T25DRAFT_608970</name>
</gene>
<proteinExistence type="inferred from homology"/>
<comment type="caution">
    <text evidence="6">The sequence shown here is derived from an EMBL/GenBank/DDBJ whole genome shotgun (WGS) entry which is preliminary data.</text>
</comment>
<dbReference type="SUPFAM" id="SSF51905">
    <property type="entry name" value="FAD/NAD(P)-binding domain"/>
    <property type="match status" value="2"/>
</dbReference>
<dbReference type="PANTHER" id="PTHR42877">
    <property type="entry name" value="L-ORNITHINE N(5)-MONOOXYGENASE-RELATED"/>
    <property type="match status" value="1"/>
</dbReference>
<dbReference type="GO" id="GO:0050660">
    <property type="term" value="F:flavin adenine dinucleotide binding"/>
    <property type="evidence" value="ECO:0007669"/>
    <property type="project" value="InterPro"/>
</dbReference>
<dbReference type="GO" id="GO:0050661">
    <property type="term" value="F:NADP binding"/>
    <property type="evidence" value="ECO:0007669"/>
    <property type="project" value="InterPro"/>
</dbReference>
<organism evidence="6 7">
    <name type="scientific">Lasiosphaeria hispida</name>
    <dbReference type="NCBI Taxonomy" id="260671"/>
    <lineage>
        <taxon>Eukaryota</taxon>
        <taxon>Fungi</taxon>
        <taxon>Dikarya</taxon>
        <taxon>Ascomycota</taxon>
        <taxon>Pezizomycotina</taxon>
        <taxon>Sordariomycetes</taxon>
        <taxon>Sordariomycetidae</taxon>
        <taxon>Sordariales</taxon>
        <taxon>Lasiosphaeriaceae</taxon>
        <taxon>Lasiosphaeria</taxon>
    </lineage>
</organism>
<evidence type="ECO:0000256" key="3">
    <source>
        <dbReference type="ARBA" id="ARBA00022827"/>
    </source>
</evidence>
<evidence type="ECO:0000313" key="6">
    <source>
        <dbReference type="EMBL" id="KAK3348766.1"/>
    </source>
</evidence>
<dbReference type="EMBL" id="JAUIQD010000005">
    <property type="protein sequence ID" value="KAK3348766.1"/>
    <property type="molecule type" value="Genomic_DNA"/>
</dbReference>
<feature type="region of interest" description="Disordered" evidence="5">
    <location>
        <begin position="23"/>
        <end position="66"/>
    </location>
</feature>
<evidence type="ECO:0000256" key="4">
    <source>
        <dbReference type="ARBA" id="ARBA00023002"/>
    </source>
</evidence>
<keyword evidence="4" id="KW-0560">Oxidoreductase</keyword>
<dbReference type="Proteomes" id="UP001275084">
    <property type="component" value="Unassembled WGS sequence"/>
</dbReference>
<accession>A0AAJ0HDU4</accession>
<evidence type="ECO:0000256" key="2">
    <source>
        <dbReference type="ARBA" id="ARBA00022630"/>
    </source>
</evidence>
<keyword evidence="7" id="KW-1185">Reference proteome</keyword>
<name>A0AAJ0HDU4_9PEZI</name>
<dbReference type="Pfam" id="PF00743">
    <property type="entry name" value="FMO-like"/>
    <property type="match status" value="1"/>
</dbReference>
<dbReference type="GO" id="GO:0004499">
    <property type="term" value="F:N,N-dimethylaniline monooxygenase activity"/>
    <property type="evidence" value="ECO:0007669"/>
    <property type="project" value="InterPro"/>
</dbReference>
<comment type="similarity">
    <text evidence="1">Belongs to the FAD-binding monooxygenase family.</text>
</comment>
<dbReference type="AlphaFoldDB" id="A0AAJ0HDU4"/>
<reference evidence="6" key="2">
    <citation type="submission" date="2023-06" db="EMBL/GenBank/DDBJ databases">
        <authorList>
            <consortium name="Lawrence Berkeley National Laboratory"/>
            <person name="Haridas S."/>
            <person name="Hensen N."/>
            <person name="Bonometti L."/>
            <person name="Westerberg I."/>
            <person name="Brannstrom I.O."/>
            <person name="Guillou S."/>
            <person name="Cros-Aarteil S."/>
            <person name="Calhoun S."/>
            <person name="Kuo A."/>
            <person name="Mondo S."/>
            <person name="Pangilinan J."/>
            <person name="Riley R."/>
            <person name="Labutti K."/>
            <person name="Andreopoulos B."/>
            <person name="Lipzen A."/>
            <person name="Chen C."/>
            <person name="Yanf M."/>
            <person name="Daum C."/>
            <person name="Ng V."/>
            <person name="Clum A."/>
            <person name="Steindorff A."/>
            <person name="Ohm R."/>
            <person name="Martin F."/>
            <person name="Silar P."/>
            <person name="Natvig D."/>
            <person name="Lalanne C."/>
            <person name="Gautier V."/>
            <person name="Ament-Velasquez S.L."/>
            <person name="Kruys A."/>
            <person name="Hutchinson M.I."/>
            <person name="Powell A.J."/>
            <person name="Barry K."/>
            <person name="Miller A.N."/>
            <person name="Grigoriev I.V."/>
            <person name="Debuchy R."/>
            <person name="Gladieux P."/>
            <person name="Thoren M.H."/>
            <person name="Johannesson H."/>
        </authorList>
    </citation>
    <scope>NUCLEOTIDE SEQUENCE</scope>
    <source>
        <strain evidence="6">CBS 955.72</strain>
    </source>
</reference>
<dbReference type="InterPro" id="IPR051209">
    <property type="entry name" value="FAD-bind_Monooxygenase_sf"/>
</dbReference>
<sequence>MTTQIISEQVVNADEKVRDFTISEQVLPSPPSSTSSSQGEPHVEPQTPANNTQSEPAVAASAIPSRQIPPYPKSSLTLVDRFIDEPRSLRVAVIGGGLAGILAGILLPAKVPNIKLNIYEKNSDFGGTWLENVYPGVRCDIPSHVYQSTFEPNPNWTDQFSPGAEIRDYWQGVAKKHDVYRFARFGHRVDAITWDETEGAWRVTIRDVGTGETKVEIADFVFTAIGRFNDWKLPEYPGILEYQGVLRHASHWNPDFDPSGKRVAVIGNGASGIQLVANLQKTVAHLDHYARNKTWIAASWAGDERTLEAQPYTDEQKTVFASDPQAYLAFRKELEDKYWRRFSAFFRGSAENVALRERFTQIMRERLARKPELLEHLVPDFSPNCRRLTPGPGYLEAITEDNVDYIRTPIARFTATGIVTADGVERAVDAVFCATGANVNMVTPFSIQAHGKDLRDLWDPQPAGKGGAPGFPYTYLGLATPGFPNLFYVHGPHGTGPSGTVPHSVENQLALFARVLRKVSREGIKSMAPSKRAADEFVEYADAFFASTVLSDPCSSWYNGGRPGGRIHGIWPGSAGHVTAVRREPRWEDWEYTYLGESDNRFAWYFGNGWTRREATAGSDMTNYLKVPGAVDLKDIHESWWELPGDWSATPA</sequence>
<dbReference type="InterPro" id="IPR020946">
    <property type="entry name" value="Flavin_mOase-like"/>
</dbReference>
<keyword evidence="2" id="KW-0285">Flavoprotein</keyword>
<protein>
    <submittedName>
        <fullName evidence="6">Uncharacterized protein</fullName>
    </submittedName>
</protein>
<keyword evidence="3" id="KW-0274">FAD</keyword>
<dbReference type="Gene3D" id="3.50.50.60">
    <property type="entry name" value="FAD/NAD(P)-binding domain"/>
    <property type="match status" value="2"/>
</dbReference>
<evidence type="ECO:0000256" key="5">
    <source>
        <dbReference type="SAM" id="MobiDB-lite"/>
    </source>
</evidence>
<reference evidence="6" key="1">
    <citation type="journal article" date="2023" name="Mol. Phylogenet. Evol.">
        <title>Genome-scale phylogeny and comparative genomics of the fungal order Sordariales.</title>
        <authorList>
            <person name="Hensen N."/>
            <person name="Bonometti L."/>
            <person name="Westerberg I."/>
            <person name="Brannstrom I.O."/>
            <person name="Guillou S."/>
            <person name="Cros-Aarteil S."/>
            <person name="Calhoun S."/>
            <person name="Haridas S."/>
            <person name="Kuo A."/>
            <person name="Mondo S."/>
            <person name="Pangilinan J."/>
            <person name="Riley R."/>
            <person name="LaButti K."/>
            <person name="Andreopoulos B."/>
            <person name="Lipzen A."/>
            <person name="Chen C."/>
            <person name="Yan M."/>
            <person name="Daum C."/>
            <person name="Ng V."/>
            <person name="Clum A."/>
            <person name="Steindorff A."/>
            <person name="Ohm R.A."/>
            <person name="Martin F."/>
            <person name="Silar P."/>
            <person name="Natvig D.O."/>
            <person name="Lalanne C."/>
            <person name="Gautier V."/>
            <person name="Ament-Velasquez S.L."/>
            <person name="Kruys A."/>
            <person name="Hutchinson M.I."/>
            <person name="Powell A.J."/>
            <person name="Barry K."/>
            <person name="Miller A.N."/>
            <person name="Grigoriev I.V."/>
            <person name="Debuchy R."/>
            <person name="Gladieux P."/>
            <person name="Hiltunen Thoren M."/>
            <person name="Johannesson H."/>
        </authorList>
    </citation>
    <scope>NUCLEOTIDE SEQUENCE</scope>
    <source>
        <strain evidence="6">CBS 955.72</strain>
    </source>
</reference>
<evidence type="ECO:0000256" key="1">
    <source>
        <dbReference type="ARBA" id="ARBA00010139"/>
    </source>
</evidence>
<dbReference type="InterPro" id="IPR036188">
    <property type="entry name" value="FAD/NAD-bd_sf"/>
</dbReference>
<dbReference type="PANTHER" id="PTHR42877:SF6">
    <property type="entry name" value="MONOOXYGENASE, PUTATIVE (AFU_ORTHOLOGUE AFUA_3G15050)-RELATED"/>
    <property type="match status" value="1"/>
</dbReference>
<evidence type="ECO:0000313" key="7">
    <source>
        <dbReference type="Proteomes" id="UP001275084"/>
    </source>
</evidence>